<gene>
    <name evidence="1" type="ORF">P7K49_013033</name>
</gene>
<protein>
    <submittedName>
        <fullName evidence="1">Uncharacterized protein</fullName>
    </submittedName>
</protein>
<keyword evidence="2" id="KW-1185">Reference proteome</keyword>
<organism evidence="1 2">
    <name type="scientific">Saguinus oedipus</name>
    <name type="common">Cotton-top tamarin</name>
    <name type="synonym">Oedipomidas oedipus</name>
    <dbReference type="NCBI Taxonomy" id="9490"/>
    <lineage>
        <taxon>Eukaryota</taxon>
        <taxon>Metazoa</taxon>
        <taxon>Chordata</taxon>
        <taxon>Craniata</taxon>
        <taxon>Vertebrata</taxon>
        <taxon>Euteleostomi</taxon>
        <taxon>Mammalia</taxon>
        <taxon>Eutheria</taxon>
        <taxon>Euarchontoglires</taxon>
        <taxon>Primates</taxon>
        <taxon>Haplorrhini</taxon>
        <taxon>Platyrrhini</taxon>
        <taxon>Cebidae</taxon>
        <taxon>Callitrichinae</taxon>
        <taxon>Saguinus</taxon>
    </lineage>
</organism>
<proteinExistence type="predicted"/>
<accession>A0ABQ9VER3</accession>
<reference evidence="1 2" key="1">
    <citation type="submission" date="2023-05" db="EMBL/GenBank/DDBJ databases">
        <title>B98-5 Cell Line De Novo Hybrid Assembly: An Optical Mapping Approach.</title>
        <authorList>
            <person name="Kananen K."/>
            <person name="Auerbach J.A."/>
            <person name="Kautto E."/>
            <person name="Blachly J.S."/>
        </authorList>
    </citation>
    <scope>NUCLEOTIDE SEQUENCE [LARGE SCALE GENOMIC DNA]</scope>
    <source>
        <strain evidence="1">B95-8</strain>
        <tissue evidence="1">Cell line</tissue>
    </source>
</reference>
<feature type="non-terminal residue" evidence="1">
    <location>
        <position position="1"/>
    </location>
</feature>
<comment type="caution">
    <text evidence="1">The sequence shown here is derived from an EMBL/GenBank/DDBJ whole genome shotgun (WGS) entry which is preliminary data.</text>
</comment>
<name>A0ABQ9VER3_SAGOE</name>
<dbReference type="EMBL" id="JASSZA010000006">
    <property type="protein sequence ID" value="KAK2107868.1"/>
    <property type="molecule type" value="Genomic_DNA"/>
</dbReference>
<dbReference type="Proteomes" id="UP001266305">
    <property type="component" value="Unassembled WGS sequence"/>
</dbReference>
<sequence>SHSVMTKTLTDMTHIPDEQQLLNHTTGILIKANISKLNAARHLEPSLRLTIR</sequence>
<evidence type="ECO:0000313" key="2">
    <source>
        <dbReference type="Proteomes" id="UP001266305"/>
    </source>
</evidence>
<evidence type="ECO:0000313" key="1">
    <source>
        <dbReference type="EMBL" id="KAK2107868.1"/>
    </source>
</evidence>